<accession>A0ABQ2DZJ2</accession>
<evidence type="ECO:0000313" key="1">
    <source>
        <dbReference type="EMBL" id="GGJ82045.1"/>
    </source>
</evidence>
<dbReference type="EMBL" id="BMMV01000003">
    <property type="protein sequence ID" value="GGJ82045.1"/>
    <property type="molecule type" value="Genomic_DNA"/>
</dbReference>
<gene>
    <name evidence="1" type="ORF">GCM10011583_11980</name>
</gene>
<comment type="caution">
    <text evidence="1">The sequence shown here is derived from an EMBL/GenBank/DDBJ whole genome shotgun (WGS) entry which is preliminary data.</text>
</comment>
<evidence type="ECO:0000313" key="2">
    <source>
        <dbReference type="Proteomes" id="UP000660265"/>
    </source>
</evidence>
<sequence length="169" mass="16496">MALSSMLAICASADLKTALDLGPASASASVARSVVLGSGTGAGKADKVFHDRRTLAASASEDLDLAGALVDAFGQTITLARVKGLVISASADNVNNLTVGAASGSPWATLLGATHTMTLRPGATFAVMAGQADATAYAVTASTGDLLKVANSGAGSAVQYDVVIIGASA</sequence>
<protein>
    <recommendedName>
        <fullName evidence="3">PLAT domain-containing protein</fullName>
    </recommendedName>
</protein>
<keyword evidence="2" id="KW-1185">Reference proteome</keyword>
<evidence type="ECO:0008006" key="3">
    <source>
        <dbReference type="Google" id="ProtNLM"/>
    </source>
</evidence>
<reference evidence="2" key="1">
    <citation type="journal article" date="2019" name="Int. J. Syst. Evol. Microbiol.">
        <title>The Global Catalogue of Microorganisms (GCM) 10K type strain sequencing project: providing services to taxonomists for standard genome sequencing and annotation.</title>
        <authorList>
            <consortium name="The Broad Institute Genomics Platform"/>
            <consortium name="The Broad Institute Genome Sequencing Center for Infectious Disease"/>
            <person name="Wu L."/>
            <person name="Ma J."/>
        </authorList>
    </citation>
    <scope>NUCLEOTIDE SEQUENCE [LARGE SCALE GENOMIC DNA]</scope>
    <source>
        <strain evidence="2">CGMCC 4.7275</strain>
    </source>
</reference>
<dbReference type="RefSeq" id="WP_189106236.1">
    <property type="nucleotide sequence ID" value="NZ_BMMV01000003.1"/>
</dbReference>
<proteinExistence type="predicted"/>
<dbReference type="Proteomes" id="UP000660265">
    <property type="component" value="Unassembled WGS sequence"/>
</dbReference>
<name>A0ABQ2DZJ2_9ACTN</name>
<organism evidence="1 2">
    <name type="scientific">Streptomyces camponoticapitis</name>
    <dbReference type="NCBI Taxonomy" id="1616125"/>
    <lineage>
        <taxon>Bacteria</taxon>
        <taxon>Bacillati</taxon>
        <taxon>Actinomycetota</taxon>
        <taxon>Actinomycetes</taxon>
        <taxon>Kitasatosporales</taxon>
        <taxon>Streptomycetaceae</taxon>
        <taxon>Streptomyces</taxon>
    </lineage>
</organism>